<keyword evidence="8" id="KW-1185">Reference proteome</keyword>
<evidence type="ECO:0000256" key="4">
    <source>
        <dbReference type="ARBA" id="ARBA00022837"/>
    </source>
</evidence>
<dbReference type="InterPro" id="IPR050738">
    <property type="entry name" value="Sulfatase"/>
</dbReference>
<dbReference type="PANTHER" id="PTHR42693">
    <property type="entry name" value="ARYLSULFATASE FAMILY MEMBER"/>
    <property type="match status" value="1"/>
</dbReference>
<sequence length="497" mass="56089">MTRWIWSLIPGMSLSLGDASALNNFKQPLPNVIFVMADDIGYGDLGCYGATRIKTPAIDEVAKQGVRFNQAYAPAATSSPSRYALLTGTYAWREGVSILPANAHLSIDENAYTLPKMFKDAGYTTGLVGKWHLGLGSKGNEVDFNAPIEHGPLSIGFDYAYYFPATNDRVPCIYIENNQVVNLRADQPIRISYSQNISEDPTGKEHPELLIMNELTGYHNGTIINGVSRIGYMSGGEDARWDDEKMAEHLLARTIDFIEKNRDNPFFLYYAPHNAHEPRIPSKRFRGKSEAGIYGDVIEEFDDCIDQLVKALKDKGLYENTILIITSDNGPMVKEGYDDGALENLNGHDPYNQLRGAKYSLYEGGTRVPFICSWPARVKKGFTQEQPFTYLDMLATFARMLEIHLSSKNRKDSRDASELFFHETAGPYKEYILTQNNNGEIAIRYGDWKFIPAHENKQDELYNLKHDRSELHDMRTACPGIVKKMEGILDKYVIEIE</sequence>
<proteinExistence type="inferred from homology"/>
<feature type="domain" description="Sulfatase N-terminal" evidence="6">
    <location>
        <begin position="30"/>
        <end position="401"/>
    </location>
</feature>
<evidence type="ECO:0000313" key="7">
    <source>
        <dbReference type="EMBL" id="SCD20871.1"/>
    </source>
</evidence>
<evidence type="ECO:0000313" key="8">
    <source>
        <dbReference type="Proteomes" id="UP000187464"/>
    </source>
</evidence>
<keyword evidence="2" id="KW-0479">Metal-binding</keyword>
<dbReference type="GO" id="GO:0046872">
    <property type="term" value="F:metal ion binding"/>
    <property type="evidence" value="ECO:0007669"/>
    <property type="project" value="UniProtKB-KW"/>
</dbReference>
<evidence type="ECO:0000256" key="2">
    <source>
        <dbReference type="ARBA" id="ARBA00022723"/>
    </source>
</evidence>
<reference evidence="7 8" key="1">
    <citation type="submission" date="2016-08" db="EMBL/GenBank/DDBJ databases">
        <authorList>
            <person name="Seilhamer J.J."/>
        </authorList>
    </citation>
    <scope>NUCLEOTIDE SEQUENCE [LARGE SCALE GENOMIC DNA]</scope>
    <source>
        <strain evidence="7">M3/6</strain>
    </source>
</reference>
<dbReference type="PROSITE" id="PS00149">
    <property type="entry name" value="SULFATASE_2"/>
    <property type="match status" value="1"/>
</dbReference>
<keyword evidence="3" id="KW-0378">Hydrolase</keyword>
<comment type="PTM">
    <text evidence="5">The conversion to 3-oxoalanine (also known as C-formylglycine, FGly), of a serine or cysteine residue in prokaryotes and of a cysteine residue in eukaryotes, is critical for catalytic activity.</text>
</comment>
<dbReference type="InterPro" id="IPR017850">
    <property type="entry name" value="Alkaline_phosphatase_core_sf"/>
</dbReference>
<dbReference type="RefSeq" id="WP_076930803.1">
    <property type="nucleotide sequence ID" value="NZ_LT605205.1"/>
</dbReference>
<organism evidence="7 8">
    <name type="scientific">Proteiniphilum saccharofermentans</name>
    <dbReference type="NCBI Taxonomy" id="1642647"/>
    <lineage>
        <taxon>Bacteria</taxon>
        <taxon>Pseudomonadati</taxon>
        <taxon>Bacteroidota</taxon>
        <taxon>Bacteroidia</taxon>
        <taxon>Bacteroidales</taxon>
        <taxon>Dysgonomonadaceae</taxon>
        <taxon>Proteiniphilum</taxon>
    </lineage>
</organism>
<dbReference type="PROSITE" id="PS00523">
    <property type="entry name" value="SULFATASE_1"/>
    <property type="match status" value="1"/>
</dbReference>
<evidence type="ECO:0000256" key="3">
    <source>
        <dbReference type="ARBA" id="ARBA00022801"/>
    </source>
</evidence>
<evidence type="ECO:0000259" key="6">
    <source>
        <dbReference type="Pfam" id="PF00884"/>
    </source>
</evidence>
<protein>
    <submittedName>
        <fullName evidence="7">Arylsulfatase A</fullName>
    </submittedName>
</protein>
<dbReference type="STRING" id="1642647.PSM36_2064"/>
<dbReference type="Gene3D" id="3.40.720.10">
    <property type="entry name" value="Alkaline Phosphatase, subunit A"/>
    <property type="match status" value="1"/>
</dbReference>
<dbReference type="AlphaFoldDB" id="A0A1R3SZE9"/>
<dbReference type="KEGG" id="psac:PSM36_2064"/>
<dbReference type="PANTHER" id="PTHR42693:SF53">
    <property type="entry name" value="ENDO-4-O-SULFATASE"/>
    <property type="match status" value="1"/>
</dbReference>
<dbReference type="SUPFAM" id="SSF53649">
    <property type="entry name" value="Alkaline phosphatase-like"/>
    <property type="match status" value="1"/>
</dbReference>
<comment type="similarity">
    <text evidence="1">Belongs to the sulfatase family.</text>
</comment>
<accession>A0A1R3SZE9</accession>
<feature type="modified residue" description="3-oxoalanine (Ser)" evidence="5">
    <location>
        <position position="78"/>
    </location>
</feature>
<dbReference type="Proteomes" id="UP000187464">
    <property type="component" value="Chromosome I"/>
</dbReference>
<dbReference type="Gene3D" id="3.30.1120.10">
    <property type="match status" value="1"/>
</dbReference>
<keyword evidence="4" id="KW-0106">Calcium</keyword>
<gene>
    <name evidence="7" type="ORF">PSM36_2064</name>
</gene>
<dbReference type="InterPro" id="IPR024607">
    <property type="entry name" value="Sulfatase_CS"/>
</dbReference>
<dbReference type="GO" id="GO:0004065">
    <property type="term" value="F:arylsulfatase activity"/>
    <property type="evidence" value="ECO:0007669"/>
    <property type="project" value="TreeGrafter"/>
</dbReference>
<evidence type="ECO:0000256" key="1">
    <source>
        <dbReference type="ARBA" id="ARBA00008779"/>
    </source>
</evidence>
<dbReference type="InterPro" id="IPR000917">
    <property type="entry name" value="Sulfatase_N"/>
</dbReference>
<dbReference type="Pfam" id="PF00884">
    <property type="entry name" value="Sulfatase"/>
    <property type="match status" value="1"/>
</dbReference>
<dbReference type="EMBL" id="LT605205">
    <property type="protein sequence ID" value="SCD20871.1"/>
    <property type="molecule type" value="Genomic_DNA"/>
</dbReference>
<evidence type="ECO:0000256" key="5">
    <source>
        <dbReference type="PIRSR" id="PIRSR600917-52"/>
    </source>
</evidence>
<name>A0A1R3SZE9_9BACT</name>